<gene>
    <name evidence="1" type="ORF">CNF02_04830</name>
</gene>
<name>A0A2A5WDY8_9GAMM</name>
<protein>
    <submittedName>
        <fullName evidence="1">Uncharacterized protein</fullName>
    </submittedName>
</protein>
<dbReference type="InterPro" id="IPR029032">
    <property type="entry name" value="AhpD-like"/>
</dbReference>
<reference evidence="1 2" key="1">
    <citation type="submission" date="2017-08" db="EMBL/GenBank/DDBJ databases">
        <title>Fine stratification of microbial communities through a metagenomic profile of the photic zone.</title>
        <authorList>
            <person name="Haro-Moreno J.M."/>
            <person name="Lopez-Perez M."/>
            <person name="De La Torre J."/>
            <person name="Picazo A."/>
            <person name="Camacho A."/>
            <person name="Rodriguez-Valera F."/>
        </authorList>
    </citation>
    <scope>NUCLEOTIDE SEQUENCE [LARGE SCALE GENOMIC DNA]</scope>
    <source>
        <strain evidence="1">MED-G28</strain>
    </source>
</reference>
<evidence type="ECO:0000313" key="2">
    <source>
        <dbReference type="Proteomes" id="UP000219329"/>
    </source>
</evidence>
<sequence length="247" mass="27395">MAFFNYSNAPFSIREDIKKEFSGFWRRLAQPGSWWSGADRVAIAKASRSALLCDFCTDRKLALSPYALTGKHTSDNSLKETAVDAVHRIVTDQTRITQAWVDSLPENGLSIEAYVELAGIVVCMFSIDEFHRALGLDLEDLPEPIGGNPSHYRPAQAEFGTGFVPMLPKEGLTGPEESLWPGGRSANVLRALSLVPDALKDWLALSSAQYLAVEEMGNMVRHEDRSINRLQMELIAARVSAINECFY</sequence>
<organism evidence="1 2">
    <name type="scientific">OM182 bacterium MED-G28</name>
    <dbReference type="NCBI Taxonomy" id="1986256"/>
    <lineage>
        <taxon>Bacteria</taxon>
        <taxon>Pseudomonadati</taxon>
        <taxon>Pseudomonadota</taxon>
        <taxon>Gammaproteobacteria</taxon>
        <taxon>OMG group</taxon>
        <taxon>OM182 clade</taxon>
    </lineage>
</organism>
<evidence type="ECO:0000313" key="1">
    <source>
        <dbReference type="EMBL" id="PDH34679.1"/>
    </source>
</evidence>
<accession>A0A2A5WDY8</accession>
<proteinExistence type="predicted"/>
<dbReference type="Proteomes" id="UP000219329">
    <property type="component" value="Unassembled WGS sequence"/>
</dbReference>
<dbReference type="AlphaFoldDB" id="A0A2A5WDY8"/>
<dbReference type="SUPFAM" id="SSF69118">
    <property type="entry name" value="AhpD-like"/>
    <property type="match status" value="2"/>
</dbReference>
<dbReference type="EMBL" id="NTJZ01000003">
    <property type="protein sequence ID" value="PDH34679.1"/>
    <property type="molecule type" value="Genomic_DNA"/>
</dbReference>
<dbReference type="NCBIfam" id="NF041238">
    <property type="entry name" value="AhpD_rel_CFYUT"/>
    <property type="match status" value="1"/>
</dbReference>
<comment type="caution">
    <text evidence="1">The sequence shown here is derived from an EMBL/GenBank/DDBJ whole genome shotgun (WGS) entry which is preliminary data.</text>
</comment>